<protein>
    <recommendedName>
        <fullName evidence="2">MEKHLA domain-containing protein</fullName>
    </recommendedName>
</protein>
<proteinExistence type="predicted"/>
<evidence type="ECO:0000313" key="4">
    <source>
        <dbReference type="Proteomes" id="UP000652761"/>
    </source>
</evidence>
<dbReference type="PANTHER" id="PTHR45950">
    <property type="entry name" value="HOMEOBOX-LEUCINE ZIPPER PROTEIN ATHB-14"/>
    <property type="match status" value="1"/>
</dbReference>
<comment type="caution">
    <text evidence="3">The sequence shown here is derived from an EMBL/GenBank/DDBJ whole genome shotgun (WGS) entry which is preliminary data.</text>
</comment>
<dbReference type="EMBL" id="NMUH01004389">
    <property type="protein sequence ID" value="MQM09477.1"/>
    <property type="molecule type" value="Genomic_DNA"/>
</dbReference>
<reference evidence="3" key="1">
    <citation type="submission" date="2017-07" db="EMBL/GenBank/DDBJ databases">
        <title>Taro Niue Genome Assembly and Annotation.</title>
        <authorList>
            <person name="Atibalentja N."/>
            <person name="Keating K."/>
            <person name="Fields C.J."/>
        </authorList>
    </citation>
    <scope>NUCLEOTIDE SEQUENCE</scope>
    <source>
        <strain evidence="3">Niue_2</strain>
        <tissue evidence="3">Leaf</tissue>
    </source>
</reference>
<gene>
    <name evidence="3" type="ORF">Taro_042350</name>
</gene>
<dbReference type="Proteomes" id="UP000652761">
    <property type="component" value="Unassembled WGS sequence"/>
</dbReference>
<feature type="domain" description="MEKHLA" evidence="2">
    <location>
        <begin position="255"/>
        <end position="338"/>
    </location>
</feature>
<evidence type="ECO:0000313" key="3">
    <source>
        <dbReference type="EMBL" id="MQM09477.1"/>
    </source>
</evidence>
<evidence type="ECO:0000256" key="1">
    <source>
        <dbReference type="ARBA" id="ARBA00023242"/>
    </source>
</evidence>
<sequence>MCSNDDSHLAWRCAFRSLASAIVVFFQRGGFPRGGIPKPCHFCLCFRGFNDAINGFIDDGWSLLAGDGAEDVVIATNSTKTTNGQVDSAGALAVSGGIMCAKASMLLQNVPPALLVRFLREHHSEWADYNIDAYAAASLKTGSCCFPGLRPIRFSGNQIIMPLAHTVENEEFLEVIRLEGQTLAADDGLLSRDVHLLQLCSGVDESAVGACLQLVFSPIDELFRDDAPLLPSGFHVIPLDSKTVSPDPALGLYFHMGVELLQSGGETGDSLLKMLWHHQDAILCCSLKAMPVFTFANQAGLDMLETTLVALQDITLDKIFDESGRKALCSEFAKLMQQVTQL</sequence>
<keyword evidence="1" id="KW-0539">Nucleus</keyword>
<keyword evidence="4" id="KW-1185">Reference proteome</keyword>
<dbReference type="InterPro" id="IPR013978">
    <property type="entry name" value="MEKHLA"/>
</dbReference>
<organism evidence="3 4">
    <name type="scientific">Colocasia esculenta</name>
    <name type="common">Wild taro</name>
    <name type="synonym">Arum esculentum</name>
    <dbReference type="NCBI Taxonomy" id="4460"/>
    <lineage>
        <taxon>Eukaryota</taxon>
        <taxon>Viridiplantae</taxon>
        <taxon>Streptophyta</taxon>
        <taxon>Embryophyta</taxon>
        <taxon>Tracheophyta</taxon>
        <taxon>Spermatophyta</taxon>
        <taxon>Magnoliopsida</taxon>
        <taxon>Liliopsida</taxon>
        <taxon>Araceae</taxon>
        <taxon>Aroideae</taxon>
        <taxon>Colocasieae</taxon>
        <taxon>Colocasia</taxon>
    </lineage>
</organism>
<dbReference type="OrthoDB" id="125004at2759"/>
<dbReference type="AlphaFoldDB" id="A0A843WNR1"/>
<dbReference type="PANTHER" id="PTHR45950:SF10">
    <property type="entry name" value="HOMEOBOX-LEUCINE ZIPPER PROTEIN REVOLUTA"/>
    <property type="match status" value="1"/>
</dbReference>
<dbReference type="InterPro" id="IPR044830">
    <property type="entry name" value="HD-Zip_III"/>
</dbReference>
<dbReference type="Pfam" id="PF08670">
    <property type="entry name" value="MEKHLA"/>
    <property type="match status" value="1"/>
</dbReference>
<evidence type="ECO:0000259" key="2">
    <source>
        <dbReference type="Pfam" id="PF08670"/>
    </source>
</evidence>
<name>A0A843WNR1_COLES</name>
<accession>A0A843WNR1</accession>
<dbReference type="GO" id="GO:0003700">
    <property type="term" value="F:DNA-binding transcription factor activity"/>
    <property type="evidence" value="ECO:0007669"/>
    <property type="project" value="InterPro"/>
</dbReference>